<accession>A0A4V3EB21</accession>
<dbReference type="SUPFAM" id="SSF52266">
    <property type="entry name" value="SGNH hydrolase"/>
    <property type="match status" value="1"/>
</dbReference>
<protein>
    <submittedName>
        <fullName evidence="2">GAF domain-containing protein</fullName>
    </submittedName>
</protein>
<evidence type="ECO:0000259" key="1">
    <source>
        <dbReference type="SMART" id="SM00065"/>
    </source>
</evidence>
<organism evidence="2 3">
    <name type="scientific">Amnibacterium kyonggiense</name>
    <dbReference type="NCBI Taxonomy" id="595671"/>
    <lineage>
        <taxon>Bacteria</taxon>
        <taxon>Bacillati</taxon>
        <taxon>Actinomycetota</taxon>
        <taxon>Actinomycetes</taxon>
        <taxon>Micrococcales</taxon>
        <taxon>Microbacteriaceae</taxon>
        <taxon>Amnibacterium</taxon>
    </lineage>
</organism>
<feature type="domain" description="GAF" evidence="1">
    <location>
        <begin position="278"/>
        <end position="418"/>
    </location>
</feature>
<dbReference type="Proteomes" id="UP000295344">
    <property type="component" value="Unassembled WGS sequence"/>
</dbReference>
<name>A0A4V3EB21_9MICO</name>
<dbReference type="InterPro" id="IPR003018">
    <property type="entry name" value="GAF"/>
</dbReference>
<dbReference type="SMART" id="SM00065">
    <property type="entry name" value="GAF"/>
    <property type="match status" value="1"/>
</dbReference>
<keyword evidence="3" id="KW-1185">Reference proteome</keyword>
<dbReference type="Gene3D" id="3.40.50.1110">
    <property type="entry name" value="SGNH hydrolase"/>
    <property type="match status" value="1"/>
</dbReference>
<reference evidence="2 3" key="1">
    <citation type="submission" date="2019-03" db="EMBL/GenBank/DDBJ databases">
        <title>Genomic Encyclopedia of Archaeal and Bacterial Type Strains, Phase II (KMG-II): from individual species to whole genera.</title>
        <authorList>
            <person name="Goeker M."/>
        </authorList>
    </citation>
    <scope>NUCLEOTIDE SEQUENCE [LARGE SCALE GENOMIC DNA]</scope>
    <source>
        <strain evidence="2 3">DSM 24782</strain>
    </source>
</reference>
<evidence type="ECO:0000313" key="2">
    <source>
        <dbReference type="EMBL" id="TDS79854.1"/>
    </source>
</evidence>
<dbReference type="PANTHER" id="PTHR43102:SF2">
    <property type="entry name" value="GAF DOMAIN-CONTAINING PROTEIN"/>
    <property type="match status" value="1"/>
</dbReference>
<dbReference type="InterPro" id="IPR029016">
    <property type="entry name" value="GAF-like_dom_sf"/>
</dbReference>
<comment type="caution">
    <text evidence="2">The sequence shown here is derived from an EMBL/GenBank/DDBJ whole genome shotgun (WGS) entry which is preliminary data.</text>
</comment>
<dbReference type="OrthoDB" id="9151676at2"/>
<dbReference type="CDD" id="cd01836">
    <property type="entry name" value="FeeA_FeeB_like"/>
    <property type="match status" value="1"/>
</dbReference>
<dbReference type="InterPro" id="IPR036514">
    <property type="entry name" value="SGNH_hydro_sf"/>
</dbReference>
<dbReference type="PANTHER" id="PTHR43102">
    <property type="entry name" value="SLR1143 PROTEIN"/>
    <property type="match status" value="1"/>
</dbReference>
<dbReference type="Pfam" id="PF01590">
    <property type="entry name" value="GAF"/>
    <property type="match status" value="1"/>
</dbReference>
<dbReference type="Gene3D" id="3.30.450.40">
    <property type="match status" value="1"/>
</dbReference>
<dbReference type="SUPFAM" id="SSF55781">
    <property type="entry name" value="GAF domain-like"/>
    <property type="match status" value="1"/>
</dbReference>
<evidence type="ECO:0000313" key="3">
    <source>
        <dbReference type="Proteomes" id="UP000295344"/>
    </source>
</evidence>
<dbReference type="EMBL" id="SOAM01000001">
    <property type="protein sequence ID" value="TDS79854.1"/>
    <property type="molecule type" value="Genomic_DNA"/>
</dbReference>
<dbReference type="AlphaFoldDB" id="A0A4V3EB21"/>
<sequence length="424" mass="45605">MWGTRVRIGSVTLLDVIDQRGPRALIRRPAELLYAAMHNRRRTLARPVDLPWVRTGNGDALRFLFIGSGLAHGWGVSSHRSAPTGELARAIRAISGTACEVELVGDEAMSAATALDWLAGRADTTFHGAVVSIGANDAMRLTPVADWGARLVNLLNAVQTGLPKGAPVILVGIPDVHVPNRVRSMNPLALRHARRLDKVAHRLASVRADVTFLPAPRLGRYAGLRPNSDLYAAFTLPIAAAVASAIRESRIAPSPFVRAERFDRPEVRAIVESPRAEDVGELHDLVVRAAAEFHVSEAMVSLLDGDRAWHVATTGAAPVAMPRALSYCETVVATGEELVVEDAKRDARFAENAFLDLVHAPFYAGVPIHAEDGTVIGSMCLNNGFPRAAESVDLERLREYAVRAEAVIRRATSAAGWLDAALVG</sequence>
<proteinExistence type="predicted"/>
<gene>
    <name evidence="2" type="ORF">CLV52_0399</name>
</gene>